<protein>
    <submittedName>
        <fullName evidence="1">Uncharacterized protein</fullName>
    </submittedName>
</protein>
<dbReference type="GeneID" id="5542835"/>
<dbReference type="AlphaFoldDB" id="A7TSE8"/>
<reference evidence="1 2" key="1">
    <citation type="journal article" date="2007" name="Proc. Natl. Acad. Sci. U.S.A.">
        <title>Independent sorting-out of thousands of duplicated gene pairs in two yeast species descended from a whole-genome duplication.</title>
        <authorList>
            <person name="Scannell D.R."/>
            <person name="Frank A.C."/>
            <person name="Conant G.C."/>
            <person name="Byrne K.P."/>
            <person name="Woolfit M."/>
            <person name="Wolfe K.H."/>
        </authorList>
    </citation>
    <scope>NUCLEOTIDE SEQUENCE [LARGE SCALE GENOMIC DNA]</scope>
    <source>
        <strain evidence="2">ATCC 22028 / DSM 70294 / BCRC 21397 / CBS 2163 / NBRC 10782 / NRRL Y-8283 / UCD 57-17</strain>
    </source>
</reference>
<dbReference type="EMBL" id="DS480507">
    <property type="protein sequence ID" value="EDO14810.1"/>
    <property type="molecule type" value="Genomic_DNA"/>
</dbReference>
<keyword evidence="2" id="KW-1185">Reference proteome</keyword>
<sequence>MYTSGTNEMIPSNKRFHMEMVKNNIKVTLKEDFISQFKYADDFYNFLGVKGNFKSALIADGVKESYFDFVLYDSDSCPNCTHPGNRFYCWKKKITVKQLAINYFVFMKMAMTDTMFAENVDDLKNAGLLKRTLSFVERKSTMMKLYKENLLGNC</sequence>
<evidence type="ECO:0000313" key="2">
    <source>
        <dbReference type="Proteomes" id="UP000000267"/>
    </source>
</evidence>
<gene>
    <name evidence="1" type="ORF">Kpol_462p5</name>
</gene>
<dbReference type="KEGG" id="vpo:Kpol_462p5"/>
<accession>A7TSE8</accession>
<dbReference type="PhylomeDB" id="A7TSE8"/>
<organism evidence="2">
    <name type="scientific">Vanderwaltozyma polyspora (strain ATCC 22028 / DSM 70294 / BCRC 21397 / CBS 2163 / NBRC 10782 / NRRL Y-8283 / UCD 57-17)</name>
    <name type="common">Kluyveromyces polysporus</name>
    <dbReference type="NCBI Taxonomy" id="436907"/>
    <lineage>
        <taxon>Eukaryota</taxon>
        <taxon>Fungi</taxon>
        <taxon>Dikarya</taxon>
        <taxon>Ascomycota</taxon>
        <taxon>Saccharomycotina</taxon>
        <taxon>Saccharomycetes</taxon>
        <taxon>Saccharomycetales</taxon>
        <taxon>Saccharomycetaceae</taxon>
        <taxon>Vanderwaltozyma</taxon>
    </lineage>
</organism>
<dbReference type="Proteomes" id="UP000000267">
    <property type="component" value="Unassembled WGS sequence"/>
</dbReference>
<dbReference type="HOGENOM" id="CLU_1705591_0_0_1"/>
<evidence type="ECO:0000313" key="1">
    <source>
        <dbReference type="EMBL" id="EDO14810.1"/>
    </source>
</evidence>
<dbReference type="RefSeq" id="XP_001642668.1">
    <property type="nucleotide sequence ID" value="XM_001642618.1"/>
</dbReference>
<dbReference type="InParanoid" id="A7TSE8"/>
<proteinExistence type="predicted"/>
<name>A7TSE8_VANPO</name>
<dbReference type="STRING" id="436907.A7TSE8"/>